<dbReference type="RefSeq" id="WP_215759567.1">
    <property type="nucleotide sequence ID" value="NZ_JAHKBE010000014.1"/>
</dbReference>
<feature type="domain" description="Tail specific protease" evidence="2">
    <location>
        <begin position="320"/>
        <end position="546"/>
    </location>
</feature>
<keyword evidence="1" id="KW-0732">Signal</keyword>
<dbReference type="InterPro" id="IPR005151">
    <property type="entry name" value="Tail-specific_protease"/>
</dbReference>
<evidence type="ECO:0000313" key="3">
    <source>
        <dbReference type="EMBL" id="MEQ2485510.1"/>
    </source>
</evidence>
<dbReference type="SMART" id="SM00245">
    <property type="entry name" value="TSPc"/>
    <property type="match status" value="1"/>
</dbReference>
<dbReference type="PANTHER" id="PTHR32060:SF30">
    <property type="entry name" value="CARBOXY-TERMINAL PROCESSING PROTEASE CTPA"/>
    <property type="match status" value="1"/>
</dbReference>
<dbReference type="EMBL" id="JBBNFP010000001">
    <property type="protein sequence ID" value="MEQ2485510.1"/>
    <property type="molecule type" value="Genomic_DNA"/>
</dbReference>
<protein>
    <submittedName>
        <fullName evidence="3">S41 family peptidase</fullName>
    </submittedName>
</protein>
<evidence type="ECO:0000259" key="2">
    <source>
        <dbReference type="SMART" id="SM00245"/>
    </source>
</evidence>
<dbReference type="SUPFAM" id="SSF52096">
    <property type="entry name" value="ClpP/crotonase"/>
    <property type="match status" value="1"/>
</dbReference>
<dbReference type="InterPro" id="IPR029045">
    <property type="entry name" value="ClpP/crotonase-like_dom_sf"/>
</dbReference>
<sequence>MKKTIMLLFALLLATGMKADETDTLAIDAIYKELLARPGVTQTAVRYTGGWGAGCANFSWLQGEGSGWTVGNRLTLKGVDKAEADRIMQVFKKYHERTHVAMGEGRADMGLERFRMFYGMRWSAGTLYFLKARKLGNEFCVPFDWFFRDYYKPKRNLGDAWAAIDAPTRRLLGLSHLWSGVKQNFVFMNRVSVDWDSLYVAMIPKIKAAANDEEATRLLQRMAATLHDGHTFVYSDYPQDLRTMPLTTRWIDGKVYVDQVLSSAFARKGVRRGLQVVAVNGEAPEVYAQRELAPYVSSSTPQWLIHNMYDDKNLTKGGDNRQMTLTLSDGKREVSVGYNFDGSGFDIRPQQNGVPIRFSLLKGGVGYLRIDNFMDGRICREFDKLYPQILQTRALIIDVRDNPGGNSGNGDHVARHFIAQSLRAGAWESREYIPAFASWRMAERVYRQEGALMTLDANSKLERYTKPVALLVNRGTFSAAEDFTALLRATGHCALVGEPTGGSTGNGVRIAVIPGVCTANICSKHDYAPDGYDFVGKGFVPDIAAPESYKTYFKDKQDNAMTKALQWLNKQIRK</sequence>
<dbReference type="Pfam" id="PF03572">
    <property type="entry name" value="Peptidase_S41"/>
    <property type="match status" value="1"/>
</dbReference>
<organism evidence="3 4">
    <name type="scientific">Hallella faecis</name>
    <dbReference type="NCBI Taxonomy" id="2841596"/>
    <lineage>
        <taxon>Bacteria</taxon>
        <taxon>Pseudomonadati</taxon>
        <taxon>Bacteroidota</taxon>
        <taxon>Bacteroidia</taxon>
        <taxon>Bacteroidales</taxon>
        <taxon>Prevotellaceae</taxon>
        <taxon>Hallella</taxon>
    </lineage>
</organism>
<evidence type="ECO:0000256" key="1">
    <source>
        <dbReference type="SAM" id="SignalP"/>
    </source>
</evidence>
<comment type="caution">
    <text evidence="3">The sequence shown here is derived from an EMBL/GenBank/DDBJ whole genome shotgun (WGS) entry which is preliminary data.</text>
</comment>
<accession>A0ABV1FMA2</accession>
<name>A0ABV1FMA2_9BACT</name>
<dbReference type="Gene3D" id="3.90.226.10">
    <property type="entry name" value="2-enoyl-CoA Hydratase, Chain A, domain 1"/>
    <property type="match status" value="1"/>
</dbReference>
<reference evidence="3 4" key="1">
    <citation type="submission" date="2024-04" db="EMBL/GenBank/DDBJ databases">
        <title>Human intestinal bacterial collection.</title>
        <authorList>
            <person name="Pauvert C."/>
            <person name="Hitch T.C.A."/>
            <person name="Clavel T."/>
        </authorList>
    </citation>
    <scope>NUCLEOTIDE SEQUENCE [LARGE SCALE GENOMIC DNA]</scope>
    <source>
        <strain evidence="3 4">CLA-AA-H145</strain>
    </source>
</reference>
<keyword evidence="4" id="KW-1185">Reference proteome</keyword>
<proteinExistence type="predicted"/>
<dbReference type="Gene3D" id="3.30.750.44">
    <property type="match status" value="1"/>
</dbReference>
<dbReference type="Proteomes" id="UP001487296">
    <property type="component" value="Unassembled WGS sequence"/>
</dbReference>
<evidence type="ECO:0000313" key="4">
    <source>
        <dbReference type="Proteomes" id="UP001487296"/>
    </source>
</evidence>
<dbReference type="PANTHER" id="PTHR32060">
    <property type="entry name" value="TAIL-SPECIFIC PROTEASE"/>
    <property type="match status" value="1"/>
</dbReference>
<feature type="chain" id="PRO_5045767428" evidence="1">
    <location>
        <begin position="20"/>
        <end position="574"/>
    </location>
</feature>
<gene>
    <name evidence="3" type="ORF">AAAT34_00400</name>
</gene>
<feature type="signal peptide" evidence="1">
    <location>
        <begin position="1"/>
        <end position="19"/>
    </location>
</feature>